<evidence type="ECO:0000256" key="2">
    <source>
        <dbReference type="ARBA" id="ARBA00022723"/>
    </source>
</evidence>
<dbReference type="AlphaFoldDB" id="A0AAV0WFT8"/>
<evidence type="ECO:0000256" key="1">
    <source>
        <dbReference type="ARBA" id="ARBA00004123"/>
    </source>
</evidence>
<keyword evidence="6" id="KW-0804">Transcription</keyword>
<dbReference type="SMART" id="SM00614">
    <property type="entry name" value="ZnF_BED"/>
    <property type="match status" value="1"/>
</dbReference>
<organism evidence="11 12">
    <name type="scientific">Macrosiphum euphorbiae</name>
    <name type="common">potato aphid</name>
    <dbReference type="NCBI Taxonomy" id="13131"/>
    <lineage>
        <taxon>Eukaryota</taxon>
        <taxon>Metazoa</taxon>
        <taxon>Ecdysozoa</taxon>
        <taxon>Arthropoda</taxon>
        <taxon>Hexapoda</taxon>
        <taxon>Insecta</taxon>
        <taxon>Pterygota</taxon>
        <taxon>Neoptera</taxon>
        <taxon>Paraneoptera</taxon>
        <taxon>Hemiptera</taxon>
        <taxon>Sternorrhyncha</taxon>
        <taxon>Aphidomorpha</taxon>
        <taxon>Aphidoidea</taxon>
        <taxon>Aphididae</taxon>
        <taxon>Macrosiphini</taxon>
        <taxon>Macrosiphum</taxon>
    </lineage>
</organism>
<keyword evidence="5" id="KW-0805">Transcription regulation</keyword>
<evidence type="ECO:0000313" key="12">
    <source>
        <dbReference type="Proteomes" id="UP001160148"/>
    </source>
</evidence>
<dbReference type="InterPro" id="IPR012337">
    <property type="entry name" value="RNaseH-like_sf"/>
</dbReference>
<feature type="region of interest" description="Disordered" evidence="9">
    <location>
        <begin position="38"/>
        <end position="58"/>
    </location>
</feature>
<evidence type="ECO:0000256" key="9">
    <source>
        <dbReference type="SAM" id="MobiDB-lite"/>
    </source>
</evidence>
<keyword evidence="2" id="KW-0479">Metal-binding</keyword>
<dbReference type="Pfam" id="PF02892">
    <property type="entry name" value="zf-BED"/>
    <property type="match status" value="1"/>
</dbReference>
<evidence type="ECO:0000256" key="3">
    <source>
        <dbReference type="ARBA" id="ARBA00022771"/>
    </source>
</evidence>
<proteinExistence type="predicted"/>
<evidence type="ECO:0000256" key="5">
    <source>
        <dbReference type="ARBA" id="ARBA00023015"/>
    </source>
</evidence>
<name>A0AAV0WFT8_9HEMI</name>
<gene>
    <name evidence="11" type="ORF">MEUPH1_LOCUS10527</name>
</gene>
<keyword evidence="4" id="KW-0862">Zinc</keyword>
<dbReference type="SUPFAM" id="SSF140996">
    <property type="entry name" value="Hermes dimerisation domain"/>
    <property type="match status" value="1"/>
</dbReference>
<keyword evidence="12" id="KW-1185">Reference proteome</keyword>
<feature type="domain" description="BED-type" evidence="10">
    <location>
        <begin position="2"/>
        <end position="55"/>
    </location>
</feature>
<dbReference type="PANTHER" id="PTHR46481:SF10">
    <property type="entry name" value="ZINC FINGER BED DOMAIN-CONTAINING PROTEIN 39"/>
    <property type="match status" value="1"/>
</dbReference>
<dbReference type="GO" id="GO:0003677">
    <property type="term" value="F:DNA binding"/>
    <property type="evidence" value="ECO:0007669"/>
    <property type="project" value="InterPro"/>
</dbReference>
<comment type="subcellular location">
    <subcellularLocation>
        <location evidence="1">Nucleus</location>
    </subcellularLocation>
</comment>
<dbReference type="PANTHER" id="PTHR46481">
    <property type="entry name" value="ZINC FINGER BED DOMAIN-CONTAINING PROTEIN 4"/>
    <property type="match status" value="1"/>
</dbReference>
<keyword evidence="7" id="KW-0539">Nucleus</keyword>
<dbReference type="InterPro" id="IPR052035">
    <property type="entry name" value="ZnF_BED_domain_contain"/>
</dbReference>
<dbReference type="InterPro" id="IPR003656">
    <property type="entry name" value="Znf_BED"/>
</dbReference>
<sequence>MSPPSKLWQTFTKINQISAKCNLCNQIIKTSGNTSNLKAHLEKHTKKNADETEGTSTTKKKQVAISSFVSCSQSSSQVQEYGKRKRKKSSSLDNVVYDPDDPDEISSIAVGGSQYHRINESISYYICKDNKPFSTVEGKGFLHMMKQVCPLYKVPSRNTMKNIIDQKYSTIETRFRLALQDINYFSLTTDIWTDTQQMNSFLGLTIHFLENQSLQSGTFGVIELNQSHTAEYISREISNCLNRWSVDKSKIVGITSDNGANMVKAAKELFGVEKHIPCFAHTINLVFENVIKNTDSLLNLLSKVREVVKYFKRSTHASDQLRKRQIDEDVSTRWNSVYYMVQRFLELSSLKNLHFKDPVDCYKAIAELKNLESASDQMVMQYLGTPVINLSRDPIETWEEMKTFHQRGCSLRLEPRYQKNATGCWEKMLSKLLFLNSIDDKYWF</sequence>
<comment type="caution">
    <text evidence="11">The sequence shown here is derived from an EMBL/GenBank/DDBJ whole genome shotgun (WGS) entry which is preliminary data.</text>
</comment>
<dbReference type="Proteomes" id="UP001160148">
    <property type="component" value="Unassembled WGS sequence"/>
</dbReference>
<evidence type="ECO:0000256" key="6">
    <source>
        <dbReference type="ARBA" id="ARBA00023163"/>
    </source>
</evidence>
<dbReference type="InterPro" id="IPR036236">
    <property type="entry name" value="Znf_C2H2_sf"/>
</dbReference>
<dbReference type="SUPFAM" id="SSF53098">
    <property type="entry name" value="Ribonuclease H-like"/>
    <property type="match status" value="1"/>
</dbReference>
<dbReference type="EMBL" id="CARXXK010000002">
    <property type="protein sequence ID" value="CAI6354542.1"/>
    <property type="molecule type" value="Genomic_DNA"/>
</dbReference>
<feature type="compositionally biased region" description="Basic and acidic residues" evidence="9">
    <location>
        <begin position="39"/>
        <end position="50"/>
    </location>
</feature>
<evidence type="ECO:0000259" key="10">
    <source>
        <dbReference type="PROSITE" id="PS50808"/>
    </source>
</evidence>
<dbReference type="PROSITE" id="PS50808">
    <property type="entry name" value="ZF_BED"/>
    <property type="match status" value="1"/>
</dbReference>
<evidence type="ECO:0000256" key="4">
    <source>
        <dbReference type="ARBA" id="ARBA00022833"/>
    </source>
</evidence>
<evidence type="ECO:0000256" key="8">
    <source>
        <dbReference type="PROSITE-ProRule" id="PRU00027"/>
    </source>
</evidence>
<dbReference type="GO" id="GO:0008270">
    <property type="term" value="F:zinc ion binding"/>
    <property type="evidence" value="ECO:0007669"/>
    <property type="project" value="UniProtKB-KW"/>
</dbReference>
<evidence type="ECO:0000256" key="7">
    <source>
        <dbReference type="ARBA" id="ARBA00023242"/>
    </source>
</evidence>
<reference evidence="11 12" key="1">
    <citation type="submission" date="2023-01" db="EMBL/GenBank/DDBJ databases">
        <authorList>
            <person name="Whitehead M."/>
        </authorList>
    </citation>
    <scope>NUCLEOTIDE SEQUENCE [LARGE SCALE GENOMIC DNA]</scope>
</reference>
<evidence type="ECO:0000313" key="11">
    <source>
        <dbReference type="EMBL" id="CAI6354542.1"/>
    </source>
</evidence>
<dbReference type="GO" id="GO:0009791">
    <property type="term" value="P:post-embryonic development"/>
    <property type="evidence" value="ECO:0007669"/>
    <property type="project" value="UniProtKB-ARBA"/>
</dbReference>
<keyword evidence="3 8" id="KW-0863">Zinc-finger</keyword>
<accession>A0AAV0WFT8</accession>
<dbReference type="GO" id="GO:0005634">
    <property type="term" value="C:nucleus"/>
    <property type="evidence" value="ECO:0007669"/>
    <property type="project" value="UniProtKB-SubCell"/>
</dbReference>
<protein>
    <recommendedName>
        <fullName evidence="10">BED-type domain-containing protein</fullName>
    </recommendedName>
</protein>
<dbReference type="SUPFAM" id="SSF57667">
    <property type="entry name" value="beta-beta-alpha zinc fingers"/>
    <property type="match status" value="1"/>
</dbReference>